<dbReference type="InterPro" id="IPR013766">
    <property type="entry name" value="Thioredoxin_domain"/>
</dbReference>
<dbReference type="Proteomes" id="UP000502041">
    <property type="component" value="Chromosome"/>
</dbReference>
<proteinExistence type="predicted"/>
<dbReference type="RefSeq" id="WP_168922763.1">
    <property type="nucleotide sequence ID" value="NZ_CP051461.1"/>
</dbReference>
<dbReference type="EMBL" id="CP051461">
    <property type="protein sequence ID" value="QJC57215.1"/>
    <property type="molecule type" value="Genomic_DNA"/>
</dbReference>
<reference evidence="2 3" key="1">
    <citation type="submission" date="2020-04" db="EMBL/GenBank/DDBJ databases">
        <title>Complete genome of a Psychrophilic, Marine, Gas Vacuolate Bacterium Polaromonas vacuolata KCTC 22033T.</title>
        <authorList>
            <person name="Hwang K."/>
            <person name="Kim K.M."/>
        </authorList>
    </citation>
    <scope>NUCLEOTIDE SEQUENCE [LARGE SCALE GENOMIC DNA]</scope>
    <source>
        <strain evidence="2 3">KCTC 22033</strain>
    </source>
</reference>
<dbReference type="SUPFAM" id="SSF52833">
    <property type="entry name" value="Thioredoxin-like"/>
    <property type="match status" value="1"/>
</dbReference>
<organism evidence="2 3">
    <name type="scientific">Polaromonas vacuolata</name>
    <dbReference type="NCBI Taxonomy" id="37448"/>
    <lineage>
        <taxon>Bacteria</taxon>
        <taxon>Pseudomonadati</taxon>
        <taxon>Pseudomonadota</taxon>
        <taxon>Betaproteobacteria</taxon>
        <taxon>Burkholderiales</taxon>
        <taxon>Comamonadaceae</taxon>
        <taxon>Polaromonas</taxon>
    </lineage>
</organism>
<dbReference type="InterPro" id="IPR036249">
    <property type="entry name" value="Thioredoxin-like_sf"/>
</dbReference>
<dbReference type="KEGG" id="pvac:HC248_02536"/>
<feature type="domain" description="Thioredoxin" evidence="1">
    <location>
        <begin position="10"/>
        <end position="72"/>
    </location>
</feature>
<keyword evidence="3" id="KW-1185">Reference proteome</keyword>
<dbReference type="Pfam" id="PF00085">
    <property type="entry name" value="Thioredoxin"/>
    <property type="match status" value="1"/>
</dbReference>
<dbReference type="AlphaFoldDB" id="A0A6H2HBG8"/>
<gene>
    <name evidence="2" type="primary">trxC</name>
    <name evidence="2" type="ORF">HC248_02536</name>
</gene>
<name>A0A6H2HBG8_9BURK</name>
<protein>
    <submittedName>
        <fullName evidence="2">Thioredoxin 2</fullName>
    </submittedName>
</protein>
<accession>A0A6H2HBG8</accession>
<dbReference type="CDD" id="cd02947">
    <property type="entry name" value="TRX_family"/>
    <property type="match status" value="1"/>
</dbReference>
<sequence>MSSNLQASSPASVWVVCLCADWCGVCRDYRTIFESLVGQHSDCRFGWVDIEDHADLLGDMDIETFPTLLIADAHGLLFLGSLVPQASTLSRLLQSHDAQTKRSPHTADTRALMAALPKTPSLWL</sequence>
<evidence type="ECO:0000259" key="1">
    <source>
        <dbReference type="Pfam" id="PF00085"/>
    </source>
</evidence>
<dbReference type="Gene3D" id="3.40.30.10">
    <property type="entry name" value="Glutaredoxin"/>
    <property type="match status" value="1"/>
</dbReference>
<evidence type="ECO:0000313" key="3">
    <source>
        <dbReference type="Proteomes" id="UP000502041"/>
    </source>
</evidence>
<evidence type="ECO:0000313" key="2">
    <source>
        <dbReference type="EMBL" id="QJC57215.1"/>
    </source>
</evidence>